<dbReference type="Gene3D" id="3.40.190.10">
    <property type="entry name" value="Periplasmic binding protein-like II"/>
    <property type="match status" value="2"/>
</dbReference>
<evidence type="ECO:0000259" key="5">
    <source>
        <dbReference type="SMART" id="SM00062"/>
    </source>
</evidence>
<organism evidence="6 7">
    <name type="scientific">Tolypothrix bouteillei VB521301</name>
    <dbReference type="NCBI Taxonomy" id="1479485"/>
    <lineage>
        <taxon>Bacteria</taxon>
        <taxon>Bacillati</taxon>
        <taxon>Cyanobacteriota</taxon>
        <taxon>Cyanophyceae</taxon>
        <taxon>Nostocales</taxon>
        <taxon>Tolypothrichaceae</taxon>
        <taxon>Tolypothrix</taxon>
    </lineage>
</organism>
<evidence type="ECO:0000256" key="3">
    <source>
        <dbReference type="ARBA" id="ARBA00022448"/>
    </source>
</evidence>
<comment type="subcellular location">
    <subcellularLocation>
        <location evidence="1">Periplasm</location>
    </subcellularLocation>
</comment>
<evidence type="ECO:0000256" key="2">
    <source>
        <dbReference type="ARBA" id="ARBA00010742"/>
    </source>
</evidence>
<proteinExistence type="inferred from homology"/>
<dbReference type="Pfam" id="PF09084">
    <property type="entry name" value="NMT1"/>
    <property type="match status" value="1"/>
</dbReference>
<name>A0A8S9TDK9_9CYAN</name>
<keyword evidence="7" id="KW-1185">Reference proteome</keyword>
<evidence type="ECO:0000313" key="6">
    <source>
        <dbReference type="EMBL" id="KAF3889579.1"/>
    </source>
</evidence>
<comment type="similarity">
    <text evidence="2">Belongs to the bacterial solute-binding protein SsuA/TauA family.</text>
</comment>
<feature type="domain" description="Solute-binding protein family 3/N-terminal" evidence="5">
    <location>
        <begin position="70"/>
        <end position="289"/>
    </location>
</feature>
<evidence type="ECO:0000256" key="1">
    <source>
        <dbReference type="ARBA" id="ARBA00004418"/>
    </source>
</evidence>
<evidence type="ECO:0000256" key="4">
    <source>
        <dbReference type="ARBA" id="ARBA00022729"/>
    </source>
</evidence>
<dbReference type="PANTHER" id="PTHR30024">
    <property type="entry name" value="ALIPHATIC SULFONATES-BINDING PROTEIN-RELATED"/>
    <property type="match status" value="1"/>
</dbReference>
<dbReference type="GO" id="GO:0016020">
    <property type="term" value="C:membrane"/>
    <property type="evidence" value="ECO:0007669"/>
    <property type="project" value="InterPro"/>
</dbReference>
<dbReference type="SUPFAM" id="SSF53850">
    <property type="entry name" value="Periplasmic binding protein-like II"/>
    <property type="match status" value="1"/>
</dbReference>
<dbReference type="PANTHER" id="PTHR30024:SF42">
    <property type="entry name" value="ALIPHATIC SULFONATES-BINDING PROTEIN-RELATED"/>
    <property type="match status" value="1"/>
</dbReference>
<dbReference type="NCBIfam" id="TIGR01728">
    <property type="entry name" value="SsuA_fam"/>
    <property type="match status" value="1"/>
</dbReference>
<dbReference type="AlphaFoldDB" id="A0A8S9TDK9"/>
<gene>
    <name evidence="6" type="ORF">DA73_0400031990</name>
</gene>
<dbReference type="InterPro" id="IPR010067">
    <property type="entry name" value="ABC_SsuA_sub-bd"/>
</dbReference>
<comment type="caution">
    <text evidence="6">The sequence shown here is derived from an EMBL/GenBank/DDBJ whole genome shotgun (WGS) entry which is preliminary data.</text>
</comment>
<evidence type="ECO:0000313" key="7">
    <source>
        <dbReference type="Proteomes" id="UP000029738"/>
    </source>
</evidence>
<dbReference type="GO" id="GO:0042626">
    <property type="term" value="F:ATPase-coupled transmembrane transporter activity"/>
    <property type="evidence" value="ECO:0007669"/>
    <property type="project" value="InterPro"/>
</dbReference>
<protein>
    <submittedName>
        <fullName evidence="6">Aliphatic sulfonate ABC transporter substrate-binding protein</fullName>
    </submittedName>
</protein>
<dbReference type="SMART" id="SM00062">
    <property type="entry name" value="PBPb"/>
    <property type="match status" value="1"/>
</dbReference>
<dbReference type="RefSeq" id="WP_050046616.1">
    <property type="nucleotide sequence ID" value="NZ_JHEG04000001.1"/>
</dbReference>
<dbReference type="EMBL" id="JHEG04000001">
    <property type="protein sequence ID" value="KAF3889579.1"/>
    <property type="molecule type" value="Genomic_DNA"/>
</dbReference>
<dbReference type="OrthoDB" id="286202at2"/>
<sequence length="359" mass="38584">MKDRNIFETEFLNYRIKRRSLPTTLFFLTSAITVACNRDTTTTSNSTSQSSVANSSALSNVADTSIQGTKARIGIIRGPGPYYLAKVKGTLNQYLEAKKFGVQWLGPFPAFAPAVEGLNAGSIDFTGGSTTAAISAMAGNSPFKIFGYQVSGKDGSGILVPKNSSIATVKDLVGKKVIVNRGGTGEYLLAKGLEKAGVSIDQVQRIYLGPADAAPVFASGKASAWAVWGTFFANAAVKDSARILATAGEIDSENDGIYIVHNAFLEKHPDIVKAVYDVLVQESKWVLSNAAQAMQVYGKEFKLSESVQKFMSERVEGIPTPVGAAEIEKMNRVSDWFFKLGIIPKKPTIENFVVDVTKI</sequence>
<reference evidence="6" key="1">
    <citation type="journal article" date="2015" name="Genome Announc.">
        <title>Draft Genome Sequence of Tolypothrix boutellei Strain VB521301.</title>
        <authorList>
            <person name="Chandrababunaidu M.M."/>
            <person name="Singh D."/>
            <person name="Sen D."/>
            <person name="Bhan S."/>
            <person name="Das S."/>
            <person name="Gupta A."/>
            <person name="Adhikary S.P."/>
            <person name="Tripathy S."/>
        </authorList>
    </citation>
    <scope>NUCLEOTIDE SEQUENCE</scope>
    <source>
        <strain evidence="6">VB521301</strain>
    </source>
</reference>
<reference evidence="6" key="2">
    <citation type="submission" date="2019-11" db="EMBL/GenBank/DDBJ databases">
        <title>Improved Assembly of Tolypothrix boutellei genome.</title>
        <authorList>
            <person name="Sarangi A.N."/>
            <person name="Mukherjee M."/>
            <person name="Ghosh S."/>
            <person name="Singh D."/>
            <person name="Das A."/>
            <person name="Kant S."/>
            <person name="Prusty A."/>
            <person name="Tripathy S."/>
        </authorList>
    </citation>
    <scope>NUCLEOTIDE SEQUENCE</scope>
    <source>
        <strain evidence="6">VB521301</strain>
    </source>
</reference>
<accession>A0A8S9TDK9</accession>
<dbReference type="Proteomes" id="UP000029738">
    <property type="component" value="Unassembled WGS sequence"/>
</dbReference>
<dbReference type="InterPro" id="IPR001638">
    <property type="entry name" value="Solute-binding_3/MltF_N"/>
</dbReference>
<dbReference type="InterPro" id="IPR015168">
    <property type="entry name" value="SsuA/THI5"/>
</dbReference>
<keyword evidence="3" id="KW-0813">Transport</keyword>
<dbReference type="GO" id="GO:0042597">
    <property type="term" value="C:periplasmic space"/>
    <property type="evidence" value="ECO:0007669"/>
    <property type="project" value="UniProtKB-SubCell"/>
</dbReference>
<keyword evidence="4" id="KW-0732">Signal</keyword>